<name>A0A6G7YMA5_9SPHN</name>
<feature type="domain" description="3-keto-alpha-glucoside-1,2-lyase/3-keto-2-hydroxy-glucal hydratase" evidence="1">
    <location>
        <begin position="54"/>
        <end position="296"/>
    </location>
</feature>
<accession>A0A6G7YMA5</accession>
<reference evidence="2 3" key="1">
    <citation type="submission" date="2020-03" db="EMBL/GenBank/DDBJ databases">
        <title>Sphingomonas sp. nov., isolated from fish.</title>
        <authorList>
            <person name="Hyun D.-W."/>
            <person name="Bae J.-W."/>
        </authorList>
    </citation>
    <scope>NUCLEOTIDE SEQUENCE [LARGE SCALE GENOMIC DNA]</scope>
    <source>
        <strain evidence="2 3">HDW15B</strain>
    </source>
</reference>
<dbReference type="GO" id="GO:0016787">
    <property type="term" value="F:hydrolase activity"/>
    <property type="evidence" value="ECO:0007669"/>
    <property type="project" value="InterPro"/>
</dbReference>
<dbReference type="InterPro" id="IPR010496">
    <property type="entry name" value="AL/BT2_dom"/>
</dbReference>
<evidence type="ECO:0000313" key="2">
    <source>
        <dbReference type="EMBL" id="QIK77846.1"/>
    </source>
</evidence>
<dbReference type="AlphaFoldDB" id="A0A6G7YMA5"/>
<protein>
    <submittedName>
        <fullName evidence="2">DUF1080 domain-containing protein</fullName>
    </submittedName>
</protein>
<dbReference type="Gene3D" id="2.60.120.560">
    <property type="entry name" value="Exo-inulinase, domain 1"/>
    <property type="match status" value="1"/>
</dbReference>
<dbReference type="RefSeq" id="WP_166410241.1">
    <property type="nucleotide sequence ID" value="NZ_CP049869.1"/>
</dbReference>
<organism evidence="2 3">
    <name type="scientific">Sphingomonas piscis</name>
    <dbReference type="NCBI Taxonomy" id="2714943"/>
    <lineage>
        <taxon>Bacteria</taxon>
        <taxon>Pseudomonadati</taxon>
        <taxon>Pseudomonadota</taxon>
        <taxon>Alphaproteobacteria</taxon>
        <taxon>Sphingomonadales</taxon>
        <taxon>Sphingomonadaceae</taxon>
        <taxon>Sphingomonas</taxon>
    </lineage>
</organism>
<dbReference type="KEGG" id="spii:G7077_01875"/>
<evidence type="ECO:0000313" key="3">
    <source>
        <dbReference type="Proteomes" id="UP000503222"/>
    </source>
</evidence>
<dbReference type="EMBL" id="CP049869">
    <property type="protein sequence ID" value="QIK77846.1"/>
    <property type="molecule type" value="Genomic_DNA"/>
</dbReference>
<keyword evidence="3" id="KW-1185">Reference proteome</keyword>
<proteinExistence type="predicted"/>
<evidence type="ECO:0000259" key="1">
    <source>
        <dbReference type="Pfam" id="PF06439"/>
    </source>
</evidence>
<sequence>MLSVALALTAAAVAVAPEEKITAAEAAAIANDPPYKKQKLKIESLPKATGPAYPLFNGKDLNDWEAWLGYADPSLTYTAPKVKPLGAHGKGTTFKVIQADGGPVLFVDGKTWGSLVHKRVIGNYHLSLDFRWTGKRHAPRLDLPENNGLLYHSSGPHGAVFGTWMRSIEFEIMKGSTGMVVRVGEDASATAEAGHDPSIIYPKRRFMLGGKPMEVKTPAWNIEGAKDAEKPVGEWNKLDLYVVGDKAVHVVNGEPVMIVTRLSTVNLKNGRRTPLTRGRIQLQSEGAETMFRNIIVEPISELPKVVAE</sequence>
<dbReference type="Pfam" id="PF06439">
    <property type="entry name" value="3keto-disac_hyd"/>
    <property type="match status" value="1"/>
</dbReference>
<dbReference type="Proteomes" id="UP000503222">
    <property type="component" value="Chromosome"/>
</dbReference>
<gene>
    <name evidence="2" type="ORF">G7077_01875</name>
</gene>